<dbReference type="EMBL" id="KB445890">
    <property type="protein sequence ID" value="EMD30686.1"/>
    <property type="molecule type" value="Genomic_DNA"/>
</dbReference>
<evidence type="ECO:0000313" key="1">
    <source>
        <dbReference type="EMBL" id="EMD30686.1"/>
    </source>
</evidence>
<name>M2QVZ5_CERS8</name>
<evidence type="ECO:0000313" key="2">
    <source>
        <dbReference type="Proteomes" id="UP000016930"/>
    </source>
</evidence>
<dbReference type="HOGENOM" id="CLU_1075838_0_0_1"/>
<dbReference type="Proteomes" id="UP000016930">
    <property type="component" value="Unassembled WGS sequence"/>
</dbReference>
<proteinExistence type="predicted"/>
<keyword evidence="2" id="KW-1185">Reference proteome</keyword>
<sequence length="259" mass="28944">MVQPPTVKSDDVVYLTRMVQPPTVKSDDVVYLTARQTLSARLPVAWEWLRDGKGSQRLYLTRPLEPVNRWLRRFVTNGGLFRDKMREHDCVLAGTAVLSYVHPEDLPQSPTLQIYTPRGKCDVILRELQDEHGAVIDKEITPASDGLDRVVALHTATAQLEVLESSMLSALWPLAFAPSTVLHNYISADLLVVGYPWLTLHGTGVSTGHANAEAVDRLRAMKIPHEDHPSKFEFVAEHTNGCLAPHYLCLCAPRFFGDN</sequence>
<organism evidence="1 2">
    <name type="scientific">Ceriporiopsis subvermispora (strain B)</name>
    <name type="common">White-rot fungus</name>
    <name type="synonym">Gelatoporia subvermispora</name>
    <dbReference type="NCBI Taxonomy" id="914234"/>
    <lineage>
        <taxon>Eukaryota</taxon>
        <taxon>Fungi</taxon>
        <taxon>Dikarya</taxon>
        <taxon>Basidiomycota</taxon>
        <taxon>Agaricomycotina</taxon>
        <taxon>Agaricomycetes</taxon>
        <taxon>Polyporales</taxon>
        <taxon>Gelatoporiaceae</taxon>
        <taxon>Gelatoporia</taxon>
    </lineage>
</organism>
<feature type="non-terminal residue" evidence="1">
    <location>
        <position position="259"/>
    </location>
</feature>
<accession>M2QVZ5</accession>
<protein>
    <submittedName>
        <fullName evidence="1">Uncharacterized protein</fullName>
    </submittedName>
</protein>
<dbReference type="AlphaFoldDB" id="M2QVZ5"/>
<gene>
    <name evidence="1" type="ORF">CERSUDRAFT_101091</name>
</gene>
<reference evidence="1 2" key="1">
    <citation type="journal article" date="2012" name="Proc. Natl. Acad. Sci. U.S.A.">
        <title>Comparative genomics of Ceriporiopsis subvermispora and Phanerochaete chrysosporium provide insight into selective ligninolysis.</title>
        <authorList>
            <person name="Fernandez-Fueyo E."/>
            <person name="Ruiz-Duenas F.J."/>
            <person name="Ferreira P."/>
            <person name="Floudas D."/>
            <person name="Hibbett D.S."/>
            <person name="Canessa P."/>
            <person name="Larrondo L.F."/>
            <person name="James T.Y."/>
            <person name="Seelenfreund D."/>
            <person name="Lobos S."/>
            <person name="Polanco R."/>
            <person name="Tello M."/>
            <person name="Honda Y."/>
            <person name="Watanabe T."/>
            <person name="Watanabe T."/>
            <person name="Ryu J.S."/>
            <person name="Kubicek C.P."/>
            <person name="Schmoll M."/>
            <person name="Gaskell J."/>
            <person name="Hammel K.E."/>
            <person name="St John F.J."/>
            <person name="Vanden Wymelenberg A."/>
            <person name="Sabat G."/>
            <person name="Splinter BonDurant S."/>
            <person name="Syed K."/>
            <person name="Yadav J.S."/>
            <person name="Doddapaneni H."/>
            <person name="Subramanian V."/>
            <person name="Lavin J.L."/>
            <person name="Oguiza J.A."/>
            <person name="Perez G."/>
            <person name="Pisabarro A.G."/>
            <person name="Ramirez L."/>
            <person name="Santoyo F."/>
            <person name="Master E."/>
            <person name="Coutinho P.M."/>
            <person name="Henrissat B."/>
            <person name="Lombard V."/>
            <person name="Magnuson J.K."/>
            <person name="Kuees U."/>
            <person name="Hori C."/>
            <person name="Igarashi K."/>
            <person name="Samejima M."/>
            <person name="Held B.W."/>
            <person name="Barry K.W."/>
            <person name="LaButti K.M."/>
            <person name="Lapidus A."/>
            <person name="Lindquist E.A."/>
            <person name="Lucas S.M."/>
            <person name="Riley R."/>
            <person name="Salamov A.A."/>
            <person name="Hoffmeister D."/>
            <person name="Schwenk D."/>
            <person name="Hadar Y."/>
            <person name="Yarden O."/>
            <person name="de Vries R.P."/>
            <person name="Wiebenga A."/>
            <person name="Stenlid J."/>
            <person name="Eastwood D."/>
            <person name="Grigoriev I.V."/>
            <person name="Berka R.M."/>
            <person name="Blanchette R.A."/>
            <person name="Kersten P."/>
            <person name="Martinez A.T."/>
            <person name="Vicuna R."/>
            <person name="Cullen D."/>
        </authorList>
    </citation>
    <scope>NUCLEOTIDE SEQUENCE [LARGE SCALE GENOMIC DNA]</scope>
    <source>
        <strain evidence="1 2">B</strain>
    </source>
</reference>